<evidence type="ECO:0000313" key="3">
    <source>
        <dbReference type="Proteomes" id="UP001597340"/>
    </source>
</evidence>
<evidence type="ECO:0000313" key="2">
    <source>
        <dbReference type="EMBL" id="MFD1463381.1"/>
    </source>
</evidence>
<dbReference type="PANTHER" id="PTHR34980">
    <property type="entry name" value="INNER MEMBRANE PROTEIN-RELATED-RELATED"/>
    <property type="match status" value="1"/>
</dbReference>
<keyword evidence="1" id="KW-1133">Transmembrane helix</keyword>
<evidence type="ECO:0000256" key="1">
    <source>
        <dbReference type="SAM" id="Phobius"/>
    </source>
</evidence>
<proteinExistence type="predicted"/>
<protein>
    <submittedName>
        <fullName evidence="2">DUF805 domain-containing protein</fullName>
    </submittedName>
</protein>
<dbReference type="InterPro" id="IPR008523">
    <property type="entry name" value="DUF805"/>
</dbReference>
<feature type="transmembrane region" description="Helical" evidence="1">
    <location>
        <begin position="46"/>
        <end position="66"/>
    </location>
</feature>
<keyword evidence="1" id="KW-0812">Transmembrane</keyword>
<dbReference type="EMBL" id="JBHTNZ010000031">
    <property type="protein sequence ID" value="MFD1463381.1"/>
    <property type="molecule type" value="Genomic_DNA"/>
</dbReference>
<keyword evidence="3" id="KW-1185">Reference proteome</keyword>
<dbReference type="RefSeq" id="WP_229525061.1">
    <property type="nucleotide sequence ID" value="NZ_JAFFQR010000084.1"/>
</dbReference>
<dbReference type="Proteomes" id="UP001597340">
    <property type="component" value="Unassembled WGS sequence"/>
</dbReference>
<reference evidence="3" key="1">
    <citation type="journal article" date="2019" name="Int. J. Syst. Evol. Microbiol.">
        <title>The Global Catalogue of Microorganisms (GCM) 10K type strain sequencing project: providing services to taxonomists for standard genome sequencing and annotation.</title>
        <authorList>
            <consortium name="The Broad Institute Genomics Platform"/>
            <consortium name="The Broad Institute Genome Sequencing Center for Infectious Disease"/>
            <person name="Wu L."/>
            <person name="Ma J."/>
        </authorList>
    </citation>
    <scope>NUCLEOTIDE SEQUENCE [LARGE SCALE GENOMIC DNA]</scope>
    <source>
        <strain evidence="3">CCM 9147</strain>
    </source>
</reference>
<feature type="transmembrane region" description="Helical" evidence="1">
    <location>
        <begin position="78"/>
        <end position="95"/>
    </location>
</feature>
<organism evidence="2 3">
    <name type="scientific">Paenibacillus farraposensis</name>
    <dbReference type="NCBI Taxonomy" id="2807095"/>
    <lineage>
        <taxon>Bacteria</taxon>
        <taxon>Bacillati</taxon>
        <taxon>Bacillota</taxon>
        <taxon>Bacilli</taxon>
        <taxon>Bacillales</taxon>
        <taxon>Paenibacillaceae</taxon>
        <taxon>Paenibacillus</taxon>
    </lineage>
</organism>
<dbReference type="Pfam" id="PF05656">
    <property type="entry name" value="DUF805"/>
    <property type="match status" value="1"/>
</dbReference>
<accession>A0ABW4DHU1</accession>
<name>A0ABW4DHU1_9BACL</name>
<comment type="caution">
    <text evidence="2">The sequence shown here is derived from an EMBL/GenBank/DDBJ whole genome shotgun (WGS) entry which is preliminary data.</text>
</comment>
<sequence>MQWYLKVLQNYIGFQGRARRTEYWMFALFNAIACLVLYLMDFLLGLPFVLTLIYSLAVLLPSLAVLVRRLHDTGKSGWWILIALVPFGSIVLLVFECLDSHPGDNQYGKNPKL</sequence>
<dbReference type="PANTHER" id="PTHR34980:SF2">
    <property type="entry name" value="INNER MEMBRANE PROTEIN YHAH-RELATED"/>
    <property type="match status" value="1"/>
</dbReference>
<keyword evidence="1" id="KW-0472">Membrane</keyword>
<gene>
    <name evidence="2" type="ORF">ACFQ5D_18745</name>
</gene>
<feature type="transmembrane region" description="Helical" evidence="1">
    <location>
        <begin position="21"/>
        <end position="40"/>
    </location>
</feature>